<dbReference type="Gene3D" id="1.10.150.20">
    <property type="entry name" value="5' to 3' exonuclease, C-terminal subdomain"/>
    <property type="match status" value="1"/>
</dbReference>
<comment type="caution">
    <text evidence="19">The sequence shown here is derived from an EMBL/GenBank/DDBJ whole genome shotgun (WGS) entry which is preliminary data.</text>
</comment>
<dbReference type="Pfam" id="PF11799">
    <property type="entry name" value="IMS_C"/>
    <property type="match status" value="1"/>
</dbReference>
<dbReference type="InterPro" id="IPR043502">
    <property type="entry name" value="DNA/RNA_pol_sf"/>
</dbReference>
<dbReference type="InterPro" id="IPR050116">
    <property type="entry name" value="DNA_polymerase-Y"/>
</dbReference>
<evidence type="ECO:0000256" key="16">
    <source>
        <dbReference type="ARBA" id="ARBA00025589"/>
    </source>
</evidence>
<keyword evidence="14" id="KW-0238">DNA-binding</keyword>
<evidence type="ECO:0000256" key="13">
    <source>
        <dbReference type="ARBA" id="ARBA00022932"/>
    </source>
</evidence>
<evidence type="ECO:0000256" key="8">
    <source>
        <dbReference type="ARBA" id="ARBA00022695"/>
    </source>
</evidence>
<dbReference type="InterPro" id="IPR053848">
    <property type="entry name" value="IMS_HHH_1"/>
</dbReference>
<keyword evidence="11" id="KW-0227">DNA damage</keyword>
<evidence type="ECO:0000256" key="7">
    <source>
        <dbReference type="ARBA" id="ARBA00022679"/>
    </source>
</evidence>
<keyword evidence="13" id="KW-0239">DNA-directed DNA polymerase</keyword>
<dbReference type="Proteomes" id="UP001418444">
    <property type="component" value="Unassembled WGS sequence"/>
</dbReference>
<dbReference type="Pfam" id="PF00817">
    <property type="entry name" value="IMS"/>
    <property type="match status" value="1"/>
</dbReference>
<keyword evidence="8" id="KW-0548">Nucleotidyltransferase</keyword>
<comment type="subcellular location">
    <subcellularLocation>
        <location evidence="2">Cytoplasm</location>
    </subcellularLocation>
</comment>
<dbReference type="Gene3D" id="3.30.70.270">
    <property type="match status" value="1"/>
</dbReference>
<dbReference type="SUPFAM" id="SSF100879">
    <property type="entry name" value="Lesion bypass DNA polymerase (Y-family), little finger domain"/>
    <property type="match status" value="1"/>
</dbReference>
<protein>
    <recommendedName>
        <fullName evidence="4">DNA-directed DNA polymerase</fullName>
        <ecNumber evidence="4">2.7.7.7</ecNumber>
    </recommendedName>
</protein>
<dbReference type="RefSeq" id="WP_344780669.1">
    <property type="nucleotide sequence ID" value="NZ_BAAAZW010000002.1"/>
</dbReference>
<evidence type="ECO:0000256" key="14">
    <source>
        <dbReference type="ARBA" id="ARBA00023125"/>
    </source>
</evidence>
<evidence type="ECO:0000256" key="2">
    <source>
        <dbReference type="ARBA" id="ARBA00004496"/>
    </source>
</evidence>
<comment type="function">
    <text evidence="16">Poorly processive, error-prone DNA polymerase involved in untargeted mutagenesis. Copies undamaged DNA at stalled replication forks, which arise in vivo from mismatched or misaligned primer ends. These misaligned primers can be extended by PolIV. Exhibits no 3'-5' exonuclease (proofreading) activity. May be involved in translesional synthesis, in conjunction with the beta clamp from PolIII.</text>
</comment>
<keyword evidence="10" id="KW-0479">Metal-binding</keyword>
<comment type="similarity">
    <text evidence="3">Belongs to the DNA polymerase type-Y family.</text>
</comment>
<comment type="catalytic activity">
    <reaction evidence="17">
        <text>DNA(n) + a 2'-deoxyribonucleoside 5'-triphosphate = DNA(n+1) + diphosphate</text>
        <dbReference type="Rhea" id="RHEA:22508"/>
        <dbReference type="Rhea" id="RHEA-COMP:17339"/>
        <dbReference type="Rhea" id="RHEA-COMP:17340"/>
        <dbReference type="ChEBI" id="CHEBI:33019"/>
        <dbReference type="ChEBI" id="CHEBI:61560"/>
        <dbReference type="ChEBI" id="CHEBI:173112"/>
        <dbReference type="EC" id="2.7.7.7"/>
    </reaction>
</comment>
<keyword evidence="15" id="KW-0234">DNA repair</keyword>
<dbReference type="EMBL" id="BAAAZW010000002">
    <property type="protein sequence ID" value="GAA3951773.1"/>
    <property type="molecule type" value="Genomic_DNA"/>
</dbReference>
<reference evidence="20" key="1">
    <citation type="journal article" date="2019" name="Int. J. Syst. Evol. Microbiol.">
        <title>The Global Catalogue of Microorganisms (GCM) 10K type strain sequencing project: providing services to taxonomists for standard genome sequencing and annotation.</title>
        <authorList>
            <consortium name="The Broad Institute Genomics Platform"/>
            <consortium name="The Broad Institute Genome Sequencing Center for Infectious Disease"/>
            <person name="Wu L."/>
            <person name="Ma J."/>
        </authorList>
    </citation>
    <scope>NUCLEOTIDE SEQUENCE [LARGE SCALE GENOMIC DNA]</scope>
    <source>
        <strain evidence="20">JCM 16923</strain>
    </source>
</reference>
<dbReference type="Gene3D" id="3.30.1490.100">
    <property type="entry name" value="DNA polymerase, Y-family, little finger domain"/>
    <property type="match status" value="1"/>
</dbReference>
<proteinExistence type="inferred from homology"/>
<dbReference type="InterPro" id="IPR017961">
    <property type="entry name" value="DNA_pol_Y-fam_little_finger"/>
</dbReference>
<evidence type="ECO:0000256" key="10">
    <source>
        <dbReference type="ARBA" id="ARBA00022723"/>
    </source>
</evidence>
<evidence type="ECO:0000313" key="20">
    <source>
        <dbReference type="Proteomes" id="UP001418444"/>
    </source>
</evidence>
<keyword evidence="7" id="KW-0808">Transferase</keyword>
<evidence type="ECO:0000256" key="6">
    <source>
        <dbReference type="ARBA" id="ARBA00022490"/>
    </source>
</evidence>
<dbReference type="NCBIfam" id="NF002883">
    <property type="entry name" value="PRK03352.1"/>
    <property type="match status" value="1"/>
</dbReference>
<feature type="domain" description="UmuC" evidence="18">
    <location>
        <begin position="10"/>
        <end position="205"/>
    </location>
</feature>
<keyword evidence="6" id="KW-0963">Cytoplasm</keyword>
<evidence type="ECO:0000256" key="11">
    <source>
        <dbReference type="ARBA" id="ARBA00022763"/>
    </source>
</evidence>
<dbReference type="PANTHER" id="PTHR11076:SF33">
    <property type="entry name" value="DNA POLYMERASE KAPPA"/>
    <property type="match status" value="1"/>
</dbReference>
<dbReference type="InterPro" id="IPR001126">
    <property type="entry name" value="UmuC"/>
</dbReference>
<evidence type="ECO:0000256" key="1">
    <source>
        <dbReference type="ARBA" id="ARBA00001946"/>
    </source>
</evidence>
<accession>A0ABP7NQ15</accession>
<keyword evidence="9" id="KW-0235">DNA replication</keyword>
<dbReference type="Gene3D" id="3.40.1170.60">
    <property type="match status" value="1"/>
</dbReference>
<dbReference type="CDD" id="cd03586">
    <property type="entry name" value="PolY_Pol_IV_kappa"/>
    <property type="match status" value="1"/>
</dbReference>
<dbReference type="InterPro" id="IPR022880">
    <property type="entry name" value="DNApol_IV"/>
</dbReference>
<dbReference type="PROSITE" id="PS50173">
    <property type="entry name" value="UMUC"/>
    <property type="match status" value="1"/>
</dbReference>
<keyword evidence="20" id="KW-1185">Reference proteome</keyword>
<organism evidence="19 20">
    <name type="scientific">Gordonia caeni</name>
    <dbReference type="NCBI Taxonomy" id="1007097"/>
    <lineage>
        <taxon>Bacteria</taxon>
        <taxon>Bacillati</taxon>
        <taxon>Actinomycetota</taxon>
        <taxon>Actinomycetes</taxon>
        <taxon>Mycobacteriales</taxon>
        <taxon>Gordoniaceae</taxon>
        <taxon>Gordonia</taxon>
    </lineage>
</organism>
<evidence type="ECO:0000256" key="15">
    <source>
        <dbReference type="ARBA" id="ARBA00023204"/>
    </source>
</evidence>
<evidence type="ECO:0000256" key="3">
    <source>
        <dbReference type="ARBA" id="ARBA00010945"/>
    </source>
</evidence>
<evidence type="ECO:0000313" key="19">
    <source>
        <dbReference type="EMBL" id="GAA3951773.1"/>
    </source>
</evidence>
<dbReference type="InterPro" id="IPR036775">
    <property type="entry name" value="DNA_pol_Y-fam_lit_finger_sf"/>
</dbReference>
<dbReference type="EC" id="2.7.7.7" evidence="4"/>
<dbReference type="InterPro" id="IPR043128">
    <property type="entry name" value="Rev_trsase/Diguanyl_cyclase"/>
</dbReference>
<comment type="cofactor">
    <cofactor evidence="1">
        <name>Mg(2+)</name>
        <dbReference type="ChEBI" id="CHEBI:18420"/>
    </cofactor>
</comment>
<dbReference type="PANTHER" id="PTHR11076">
    <property type="entry name" value="DNA REPAIR POLYMERASE UMUC / TRANSFERASE FAMILY MEMBER"/>
    <property type="match status" value="1"/>
</dbReference>
<evidence type="ECO:0000256" key="9">
    <source>
        <dbReference type="ARBA" id="ARBA00022705"/>
    </source>
</evidence>
<keyword evidence="12" id="KW-0460">Magnesium</keyword>
<evidence type="ECO:0000256" key="12">
    <source>
        <dbReference type="ARBA" id="ARBA00022842"/>
    </source>
</evidence>
<evidence type="ECO:0000256" key="17">
    <source>
        <dbReference type="ARBA" id="ARBA00049244"/>
    </source>
</evidence>
<name>A0ABP7NQ15_9ACTN</name>
<dbReference type="Pfam" id="PF21999">
    <property type="entry name" value="IMS_HHH_1"/>
    <property type="match status" value="1"/>
</dbReference>
<evidence type="ECO:0000256" key="5">
    <source>
        <dbReference type="ARBA" id="ARBA00022457"/>
    </source>
</evidence>
<keyword evidence="5" id="KW-0515">Mutator protein</keyword>
<gene>
    <name evidence="19" type="ORF">GCM10022231_07020</name>
</gene>
<evidence type="ECO:0000256" key="4">
    <source>
        <dbReference type="ARBA" id="ARBA00012417"/>
    </source>
</evidence>
<dbReference type="SUPFAM" id="SSF56672">
    <property type="entry name" value="DNA/RNA polymerases"/>
    <property type="match status" value="1"/>
</dbReference>
<evidence type="ECO:0000259" key="18">
    <source>
        <dbReference type="PROSITE" id="PS50173"/>
    </source>
</evidence>
<sequence>MTSAERFAWLLHLDLDQFQVAVERRRRPDLDRRQVIVGGDGDPSKPRQVVTCASYETRDLGVRAGMPLPAAHKKAPDAVYLPLDMELYEDASAQVWNVVRGLGHPVEVWGWDEGYVGFGDRDAPPAEDEVVALADRLRATVRAETGLASCVGISDNKQRAKIAAGFAKKAARAGEDDDRRRFVLADQNWYTLMGDRSADALWSVGSRTAKKLAEHGIDTVAQLAAAPLDDLIALFGPHKGNWLYVLARGGGDDSISLVEPPAKSHSKSRTYPSDLTERGQLHDAARDLLREVLAQVVDEGRMPVRVGVTVRTATFFTRTKLRKLAEPSIDYDVIAASVDELLEAFPLDRPVRLLAVRLELAPPD</sequence>